<keyword evidence="5" id="KW-0235">DNA replication</keyword>
<evidence type="ECO:0000259" key="13">
    <source>
        <dbReference type="SMART" id="SM00382"/>
    </source>
</evidence>
<keyword evidence="10" id="KW-0239">DNA-directed DNA polymerase</keyword>
<accession>A0ABT7UGF1</accession>
<dbReference type="InterPro" id="IPR027417">
    <property type="entry name" value="P-loop_NTPase"/>
</dbReference>
<proteinExistence type="inferred from homology"/>
<dbReference type="Gene3D" id="3.40.50.300">
    <property type="entry name" value="P-loop containing nucleotide triphosphate hydrolases"/>
    <property type="match status" value="1"/>
</dbReference>
<dbReference type="Proteomes" id="UP001529340">
    <property type="component" value="Unassembled WGS sequence"/>
</dbReference>
<dbReference type="CDD" id="cd18137">
    <property type="entry name" value="HLD_clamp_pol_III_gamma_tau"/>
    <property type="match status" value="1"/>
</dbReference>
<evidence type="ECO:0000256" key="4">
    <source>
        <dbReference type="ARBA" id="ARBA00022695"/>
    </source>
</evidence>
<comment type="similarity">
    <text evidence="1">Belongs to the DnaX/STICHEL family.</text>
</comment>
<dbReference type="SUPFAM" id="SSF52540">
    <property type="entry name" value="P-loop containing nucleoside triphosphate hydrolases"/>
    <property type="match status" value="1"/>
</dbReference>
<dbReference type="Pfam" id="PF13177">
    <property type="entry name" value="DNA_pol3_delta2"/>
    <property type="match status" value="1"/>
</dbReference>
<evidence type="ECO:0000313" key="15">
    <source>
        <dbReference type="Proteomes" id="UP001529340"/>
    </source>
</evidence>
<dbReference type="EMBL" id="JAUDCG010000068">
    <property type="protein sequence ID" value="MDM8158068.1"/>
    <property type="molecule type" value="Genomic_DNA"/>
</dbReference>
<dbReference type="PANTHER" id="PTHR11669:SF0">
    <property type="entry name" value="PROTEIN STICHEL-LIKE 2"/>
    <property type="match status" value="1"/>
</dbReference>
<dbReference type="InterPro" id="IPR008921">
    <property type="entry name" value="DNA_pol3_clamp-load_cplx_C"/>
</dbReference>
<dbReference type="GO" id="GO:0003887">
    <property type="term" value="F:DNA-directed DNA polymerase activity"/>
    <property type="evidence" value="ECO:0007669"/>
    <property type="project" value="UniProtKB-EC"/>
</dbReference>
<evidence type="ECO:0000256" key="7">
    <source>
        <dbReference type="ARBA" id="ARBA00022741"/>
    </source>
</evidence>
<protein>
    <recommendedName>
        <fullName evidence="2">DNA-directed DNA polymerase</fullName>
        <ecNumber evidence="2">2.7.7.7</ecNumber>
    </recommendedName>
</protein>
<dbReference type="Gene3D" id="1.10.8.60">
    <property type="match status" value="1"/>
</dbReference>
<dbReference type="Pfam" id="PF12169">
    <property type="entry name" value="DNA_pol3_gamma3"/>
    <property type="match status" value="1"/>
</dbReference>
<evidence type="ECO:0000256" key="1">
    <source>
        <dbReference type="ARBA" id="ARBA00006360"/>
    </source>
</evidence>
<dbReference type="NCBIfam" id="TIGR02397">
    <property type="entry name" value="dnaX_nterm"/>
    <property type="match status" value="1"/>
</dbReference>
<keyword evidence="3 14" id="KW-0808">Transferase</keyword>
<evidence type="ECO:0000256" key="10">
    <source>
        <dbReference type="ARBA" id="ARBA00022932"/>
    </source>
</evidence>
<keyword evidence="9" id="KW-0067">ATP-binding</keyword>
<evidence type="ECO:0000256" key="2">
    <source>
        <dbReference type="ARBA" id="ARBA00012417"/>
    </source>
</evidence>
<reference evidence="14 15" key="3">
    <citation type="submission" date="2023-06" db="EMBL/GenBank/DDBJ databases">
        <authorList>
            <person name="Zeman M."/>
            <person name="Kubasova T."/>
            <person name="Jahodarova E."/>
            <person name="Nykrynova M."/>
            <person name="Rychlik I."/>
        </authorList>
    </citation>
    <scope>NUCLEOTIDE SEQUENCE [LARGE SCALE GENOMIC DNA]</scope>
    <source>
        <strain evidence="14 15">ET39</strain>
    </source>
</reference>
<dbReference type="EC" id="2.7.7.7" evidence="2"/>
<comment type="catalytic activity">
    <reaction evidence="11">
        <text>DNA(n) + a 2'-deoxyribonucleoside 5'-triphosphate = DNA(n+1) + diphosphate</text>
        <dbReference type="Rhea" id="RHEA:22508"/>
        <dbReference type="Rhea" id="RHEA-COMP:17339"/>
        <dbReference type="Rhea" id="RHEA-COMP:17340"/>
        <dbReference type="ChEBI" id="CHEBI:33019"/>
        <dbReference type="ChEBI" id="CHEBI:61560"/>
        <dbReference type="ChEBI" id="CHEBI:173112"/>
        <dbReference type="EC" id="2.7.7.7"/>
    </reaction>
</comment>
<evidence type="ECO:0000256" key="5">
    <source>
        <dbReference type="ARBA" id="ARBA00022705"/>
    </source>
</evidence>
<dbReference type="NCBIfam" id="TIGR00678">
    <property type="entry name" value="holB"/>
    <property type="match status" value="1"/>
</dbReference>
<dbReference type="InterPro" id="IPR003593">
    <property type="entry name" value="AAA+_ATPase"/>
</dbReference>
<evidence type="ECO:0000313" key="14">
    <source>
        <dbReference type="EMBL" id="MDM8158068.1"/>
    </source>
</evidence>
<evidence type="ECO:0000256" key="6">
    <source>
        <dbReference type="ARBA" id="ARBA00022723"/>
    </source>
</evidence>
<evidence type="ECO:0000256" key="11">
    <source>
        <dbReference type="ARBA" id="ARBA00049244"/>
    </source>
</evidence>
<keyword evidence="7" id="KW-0547">Nucleotide-binding</keyword>
<dbReference type="InterPro" id="IPR001270">
    <property type="entry name" value="ClpA/B"/>
</dbReference>
<evidence type="ECO:0000256" key="9">
    <source>
        <dbReference type="ARBA" id="ARBA00022840"/>
    </source>
</evidence>
<keyword evidence="15" id="KW-1185">Reference proteome</keyword>
<feature type="region of interest" description="Disordered" evidence="12">
    <location>
        <begin position="394"/>
        <end position="438"/>
    </location>
</feature>
<dbReference type="SUPFAM" id="SSF48019">
    <property type="entry name" value="post-AAA+ oligomerization domain-like"/>
    <property type="match status" value="1"/>
</dbReference>
<dbReference type="InterPro" id="IPR022754">
    <property type="entry name" value="DNA_pol_III_gamma-3"/>
</dbReference>
<comment type="caution">
    <text evidence="14">The sequence shown here is derived from an EMBL/GenBank/DDBJ whole genome shotgun (WGS) entry which is preliminary data.</text>
</comment>
<sequence length="619" mass="70424">MAYQALYRKYRPDSFDGVAGQKAIVQTLINAVKQQKIAHAYLFCGPRGTGKTSIAKVFAKMLNCEHQESAPCGSCKNCLDFQNGAHPDIIEIDAASNNGVDEVRNLIEKVKYAPMEGKYKVYIIDEVHMMSTGAFNALLKTIEEPPAHVIFIFATTEPHKVLPTIISRCQRFDFHKVSVSDIVERLQYVLDQEHVQMDEEAVRMIAVLADGGMRDALSILDQCIAYAQDAITIEDINAIYGITTPAEKGLLLHNVIQNNYLEMVNQIEELNEKGIDIRRLTSDLIDLLKESLIYSLTEDEHLISSAYQDVIREQLIQIPKSRRFQMLDVLMDTFEKYRNASDVLSYFEVAMLKLLNIREEKTTAEISSTDSSADNKPKVQPVIQNQMNDLSKADRPIEKPAPEPQIPSSDLPKKENDVSRETSKQPAMSLEPRETAEKKQECLFDMEEEAQKEQSATKEEPSLMIDDTYVLRLLVGANKQERQMDDEKFRDLPDYLNELDWAKYANAIKNTEIVASGKNYIVLSAASTIEAKEINQIEQKEGFLSFTNQLLGISKKVFAIDHEQRKRVIGRFKEQMIQGKLPEPVHIEVKKEKKQKETVKTTEEKLTDLFGDEIVFMEE</sequence>
<reference evidence="14 15" key="1">
    <citation type="submission" date="2023-06" db="EMBL/GenBank/DDBJ databases">
        <title>Identification and characterization of horizontal gene transfer across gut microbiota members of farm animals based on homology search.</title>
        <authorList>
            <person name="Schwarzerova J."/>
            <person name="Nykrynova M."/>
            <person name="Jureckova K."/>
            <person name="Cejkova D."/>
            <person name="Rychlik I."/>
        </authorList>
    </citation>
    <scope>NUCLEOTIDE SEQUENCE [LARGE SCALE GENOMIC DNA]</scope>
    <source>
        <strain evidence="14 15">ET39</strain>
    </source>
</reference>
<evidence type="ECO:0000256" key="3">
    <source>
        <dbReference type="ARBA" id="ARBA00022679"/>
    </source>
</evidence>
<evidence type="ECO:0000256" key="8">
    <source>
        <dbReference type="ARBA" id="ARBA00022833"/>
    </source>
</evidence>
<dbReference type="InterPro" id="IPR050238">
    <property type="entry name" value="DNA_Rep/Repair_Clamp_Loader"/>
</dbReference>
<feature type="domain" description="AAA+ ATPase" evidence="13">
    <location>
        <begin position="37"/>
        <end position="181"/>
    </location>
</feature>
<dbReference type="NCBIfam" id="NF004046">
    <property type="entry name" value="PRK05563.1"/>
    <property type="match status" value="1"/>
</dbReference>
<organism evidence="14 15">
    <name type="scientific">Amedibacillus dolichus</name>
    <dbReference type="NCBI Taxonomy" id="31971"/>
    <lineage>
        <taxon>Bacteria</taxon>
        <taxon>Bacillati</taxon>
        <taxon>Bacillota</taxon>
        <taxon>Erysipelotrichia</taxon>
        <taxon>Erysipelotrichales</taxon>
        <taxon>Erysipelotrichaceae</taxon>
        <taxon>Amedibacillus</taxon>
    </lineage>
</organism>
<feature type="compositionally biased region" description="Basic and acidic residues" evidence="12">
    <location>
        <begin position="411"/>
        <end position="423"/>
    </location>
</feature>
<dbReference type="PRINTS" id="PR00300">
    <property type="entry name" value="CLPPROTEASEA"/>
</dbReference>
<dbReference type="RefSeq" id="WP_289608494.1">
    <property type="nucleotide sequence ID" value="NZ_JAUDCG010000068.1"/>
</dbReference>
<dbReference type="CDD" id="cd00009">
    <property type="entry name" value="AAA"/>
    <property type="match status" value="1"/>
</dbReference>
<dbReference type="SMART" id="SM00382">
    <property type="entry name" value="AAA"/>
    <property type="match status" value="1"/>
</dbReference>
<keyword evidence="8" id="KW-0862">Zinc</keyword>
<keyword evidence="4 14" id="KW-0548">Nucleotidyltransferase</keyword>
<evidence type="ECO:0000256" key="12">
    <source>
        <dbReference type="SAM" id="MobiDB-lite"/>
    </source>
</evidence>
<dbReference type="InterPro" id="IPR004622">
    <property type="entry name" value="DNA_pol_HolB"/>
</dbReference>
<dbReference type="InterPro" id="IPR045085">
    <property type="entry name" value="HLD_clamp_pol_III_gamma_tau"/>
</dbReference>
<reference evidence="15" key="2">
    <citation type="submission" date="2023-06" db="EMBL/GenBank/DDBJ databases">
        <title>Identification and characterization of horizontal gene transfer across gut microbiota members of farm animals based on homology search.</title>
        <authorList>
            <person name="Zeman M."/>
            <person name="Kubasova T."/>
            <person name="Jahodarova E."/>
            <person name="Nykrynova M."/>
            <person name="Rychlik I."/>
        </authorList>
    </citation>
    <scope>NUCLEOTIDE SEQUENCE [LARGE SCALE GENOMIC DNA]</scope>
    <source>
        <strain evidence="15">ET39</strain>
    </source>
</reference>
<gene>
    <name evidence="14" type="primary">dnaX</name>
    <name evidence="14" type="ORF">QUV96_10555</name>
</gene>
<keyword evidence="6" id="KW-0479">Metal-binding</keyword>
<name>A0ABT7UGF1_9FIRM</name>
<dbReference type="PANTHER" id="PTHR11669">
    <property type="entry name" value="REPLICATION FACTOR C / DNA POLYMERASE III GAMMA-TAU SUBUNIT"/>
    <property type="match status" value="1"/>
</dbReference>
<dbReference type="Pfam" id="PF22608">
    <property type="entry name" value="DNAX_ATPase_lid"/>
    <property type="match status" value="1"/>
</dbReference>
<dbReference type="InterPro" id="IPR012763">
    <property type="entry name" value="DNA_pol_III_sug/sutau_N"/>
</dbReference>
<dbReference type="Gene3D" id="1.20.272.10">
    <property type="match status" value="1"/>
</dbReference>